<dbReference type="Gene3D" id="2.60.120.200">
    <property type="match status" value="1"/>
</dbReference>
<name>A0ABZ0B295_9BURK</name>
<protein>
    <recommendedName>
        <fullName evidence="3">LamG domain-containing protein</fullName>
    </recommendedName>
</protein>
<evidence type="ECO:0000313" key="2">
    <source>
        <dbReference type="Proteomes" id="UP001302257"/>
    </source>
</evidence>
<organism evidence="1 2">
    <name type="scientific">Rhodoferax mekongensis</name>
    <dbReference type="NCBI Taxonomy" id="3068341"/>
    <lineage>
        <taxon>Bacteria</taxon>
        <taxon>Pseudomonadati</taxon>
        <taxon>Pseudomonadota</taxon>
        <taxon>Betaproteobacteria</taxon>
        <taxon>Burkholderiales</taxon>
        <taxon>Comamonadaceae</taxon>
        <taxon>Rhodoferax</taxon>
    </lineage>
</organism>
<dbReference type="SUPFAM" id="SSF49899">
    <property type="entry name" value="Concanavalin A-like lectins/glucanases"/>
    <property type="match status" value="1"/>
</dbReference>
<keyword evidence="2" id="KW-1185">Reference proteome</keyword>
<gene>
    <name evidence="1" type="ORF">RAN89_06330</name>
</gene>
<proteinExistence type="predicted"/>
<dbReference type="RefSeq" id="WP_313868765.1">
    <property type="nucleotide sequence ID" value="NZ_CP132507.1"/>
</dbReference>
<reference evidence="1 2" key="1">
    <citation type="submission" date="2023-08" db="EMBL/GenBank/DDBJ databases">
        <title>Rhodoferax potami sp. nov. and Rhodoferax mekongensis sp. nov., isolated from the Mekong River in Thailand.</title>
        <authorList>
            <person name="Kitikhun S."/>
            <person name="Charoenyingcharoen P."/>
            <person name="Siriarchawattana P."/>
            <person name="Likhitrattanapisal S."/>
            <person name="Nilsakha T."/>
            <person name="Chanpet A."/>
            <person name="Rattanawaree P."/>
            <person name="Ingsriswang S."/>
        </authorList>
    </citation>
    <scope>NUCLEOTIDE SEQUENCE [LARGE SCALE GENOMIC DNA]</scope>
    <source>
        <strain evidence="1 2">TBRC 17307</strain>
    </source>
</reference>
<accession>A0ABZ0B295</accession>
<dbReference type="InterPro" id="IPR013320">
    <property type="entry name" value="ConA-like_dom_sf"/>
</dbReference>
<sequence length="436" mass="45345">MSLNFPSTARDSGYSASWRKRVRNMQRGMPALDPLVAALSLDFTRGSLDPRVTFTRPDATSCATRFNAQGLLQVLAPNSPRFDYDPATLQPSGLLIEESRTNLFIDSRDMTTASWSKTDVTPTRNQVGIDGVANTACLMTEGVAGTSDLNQGLAGLPAGATVTSSRYLKRGNNDWIRLAVASSGGNGWQAWLNLATGALGTSGALGAGAGSASVQNVGNGWYRLTITATIGGADTDCNNNIYATSANSVTARVNNATYIMDAAQLEVGAFATSFILTGASTATRAADSALMTGANFSSWYNQSRGALFAEASTFATTSARGVLSVNDGTSNNKFDIRFRSSSTLGTIAGSGIWAIGPVISDAKMHKIALSISANSQLVAADGLAPSAAAAATLPAVTQLQIGGLDGGASQQLNGYIRRIAYFDTQLAPDQIVAFTK</sequence>
<evidence type="ECO:0000313" key="1">
    <source>
        <dbReference type="EMBL" id="WNO06043.1"/>
    </source>
</evidence>
<evidence type="ECO:0008006" key="3">
    <source>
        <dbReference type="Google" id="ProtNLM"/>
    </source>
</evidence>
<dbReference type="EMBL" id="CP132507">
    <property type="protein sequence ID" value="WNO06043.1"/>
    <property type="molecule type" value="Genomic_DNA"/>
</dbReference>
<dbReference type="Proteomes" id="UP001302257">
    <property type="component" value="Chromosome"/>
</dbReference>